<sequence length="109" mass="12704">MKSDTPYLNKSVTIYRIYAYSLLVTLISIFVKPLFTDYNSLFDFLIAFPLLITAFLAPIGLYYANKSRSLKEGNSTKRVRFFIGHLFFSFITIVLMIISFVEVFSEFKR</sequence>
<dbReference type="RefSeq" id="WP_221259154.1">
    <property type="nucleotide sequence ID" value="NZ_AP024749.1"/>
</dbReference>
<feature type="transmembrane region" description="Helical" evidence="1">
    <location>
        <begin position="41"/>
        <end position="64"/>
    </location>
</feature>
<dbReference type="Proteomes" id="UP000825258">
    <property type="component" value="Chromosome"/>
</dbReference>
<name>A0ABN6HSD3_9FLAO</name>
<proteinExistence type="predicted"/>
<keyword evidence="1" id="KW-0472">Membrane</keyword>
<keyword evidence="3" id="KW-1185">Reference proteome</keyword>
<organism evidence="2 3">
    <name type="scientific">Flavobacterium okayamense</name>
    <dbReference type="NCBI Taxonomy" id="2830782"/>
    <lineage>
        <taxon>Bacteria</taxon>
        <taxon>Pseudomonadati</taxon>
        <taxon>Bacteroidota</taxon>
        <taxon>Flavobacteriia</taxon>
        <taxon>Flavobacteriales</taxon>
        <taxon>Flavobacteriaceae</taxon>
        <taxon>Flavobacterium</taxon>
    </lineage>
</organism>
<evidence type="ECO:0000313" key="2">
    <source>
        <dbReference type="EMBL" id="BCY27539.1"/>
    </source>
</evidence>
<evidence type="ECO:0000256" key="1">
    <source>
        <dbReference type="SAM" id="Phobius"/>
    </source>
</evidence>
<evidence type="ECO:0000313" key="3">
    <source>
        <dbReference type="Proteomes" id="UP000825258"/>
    </source>
</evidence>
<accession>A0ABN6HSD3</accession>
<feature type="transmembrane region" description="Helical" evidence="1">
    <location>
        <begin position="12"/>
        <end position="35"/>
    </location>
</feature>
<protein>
    <submittedName>
        <fullName evidence="2">Uncharacterized protein</fullName>
    </submittedName>
</protein>
<keyword evidence="1" id="KW-1133">Transmembrane helix</keyword>
<gene>
    <name evidence="2" type="ORF">KK2020170_04070</name>
</gene>
<dbReference type="EMBL" id="AP024749">
    <property type="protein sequence ID" value="BCY27539.1"/>
    <property type="molecule type" value="Genomic_DNA"/>
</dbReference>
<feature type="transmembrane region" description="Helical" evidence="1">
    <location>
        <begin position="85"/>
        <end position="104"/>
    </location>
</feature>
<keyword evidence="1" id="KW-0812">Transmembrane</keyword>
<reference evidence="2 3" key="1">
    <citation type="submission" date="2021-06" db="EMBL/GenBank/DDBJ databases">
        <title>Whole genome sequences of Flavobacterium sp. KK2020170 and assembly.</title>
        <authorList>
            <person name="Kitahara K."/>
            <person name="Miyoshi S."/>
            <person name="Uesaka K."/>
        </authorList>
    </citation>
    <scope>NUCLEOTIDE SEQUENCE [LARGE SCALE GENOMIC DNA]</scope>
    <source>
        <strain evidence="2 3">KK2020170</strain>
    </source>
</reference>